<reference evidence="4 5" key="1">
    <citation type="submission" date="2017-09" db="EMBL/GenBank/DDBJ databases">
        <title>WGS assembly of Aquilegia coerulea Goldsmith.</title>
        <authorList>
            <person name="Hodges S."/>
            <person name="Kramer E."/>
            <person name="Nordborg M."/>
            <person name="Tomkins J."/>
            <person name="Borevitz J."/>
            <person name="Derieg N."/>
            <person name="Yan J."/>
            <person name="Mihaltcheva S."/>
            <person name="Hayes R.D."/>
            <person name="Rokhsar D."/>
        </authorList>
    </citation>
    <scope>NUCLEOTIDE SEQUENCE [LARGE SCALE GENOMIC DNA]</scope>
    <source>
        <strain evidence="5">cv. Goldsmith</strain>
    </source>
</reference>
<evidence type="ECO:0000256" key="2">
    <source>
        <dbReference type="ARBA" id="ARBA00022701"/>
    </source>
</evidence>
<dbReference type="InterPro" id="IPR007145">
    <property type="entry name" value="MAP65_Ase1_PRC1"/>
</dbReference>
<evidence type="ECO:0000313" key="4">
    <source>
        <dbReference type="EMBL" id="PIA50250.1"/>
    </source>
</evidence>
<dbReference type="EMBL" id="KZ305030">
    <property type="protein sequence ID" value="PIA50250.1"/>
    <property type="molecule type" value="Genomic_DNA"/>
</dbReference>
<evidence type="ECO:0000313" key="5">
    <source>
        <dbReference type="Proteomes" id="UP000230069"/>
    </source>
</evidence>
<dbReference type="GO" id="GO:0005874">
    <property type="term" value="C:microtubule"/>
    <property type="evidence" value="ECO:0007669"/>
    <property type="project" value="UniProtKB-KW"/>
</dbReference>
<keyword evidence="2" id="KW-0493">Microtubule</keyword>
<evidence type="ECO:0000256" key="1">
    <source>
        <dbReference type="ARBA" id="ARBA00006187"/>
    </source>
</evidence>
<proteinExistence type="inferred from homology"/>
<feature type="compositionally biased region" description="Polar residues" evidence="3">
    <location>
        <begin position="132"/>
        <end position="143"/>
    </location>
</feature>
<gene>
    <name evidence="4" type="ORF">AQUCO_01300769v1</name>
</gene>
<dbReference type="PANTHER" id="PTHR19321">
    <property type="entry name" value="PROTEIN REGULATOR OF CYTOKINESIS 1 PRC1-RELATED"/>
    <property type="match status" value="1"/>
</dbReference>
<dbReference type="InParanoid" id="A0A2G5E3F5"/>
<dbReference type="GO" id="GO:0008017">
    <property type="term" value="F:microtubule binding"/>
    <property type="evidence" value="ECO:0007669"/>
    <property type="project" value="InterPro"/>
</dbReference>
<dbReference type="PANTHER" id="PTHR19321:SF41">
    <property type="entry name" value="FASCETTO-RELATED"/>
    <property type="match status" value="1"/>
</dbReference>
<keyword evidence="5" id="KW-1185">Reference proteome</keyword>
<sequence>MDNQIVKAKEEALSRKDLLDKVDKWISSCEEKSWLEDYNRFISVSTHCLEQLTTEQESLFGSKPTPSRSLGPKKVVGPRGNGNATPRRLSMNPHQSGDNGMKSTTKEGKRDITQPIAPVNYVALPKKDAASHVSNTESIPASP</sequence>
<feature type="compositionally biased region" description="Polar residues" evidence="3">
    <location>
        <begin position="92"/>
        <end position="103"/>
    </location>
</feature>
<organism evidence="4 5">
    <name type="scientific">Aquilegia coerulea</name>
    <name type="common">Rocky mountain columbine</name>
    <dbReference type="NCBI Taxonomy" id="218851"/>
    <lineage>
        <taxon>Eukaryota</taxon>
        <taxon>Viridiplantae</taxon>
        <taxon>Streptophyta</taxon>
        <taxon>Embryophyta</taxon>
        <taxon>Tracheophyta</taxon>
        <taxon>Spermatophyta</taxon>
        <taxon>Magnoliopsida</taxon>
        <taxon>Ranunculales</taxon>
        <taxon>Ranunculaceae</taxon>
        <taxon>Thalictroideae</taxon>
        <taxon>Aquilegia</taxon>
    </lineage>
</organism>
<dbReference type="AlphaFoldDB" id="A0A2G5E3F5"/>
<comment type="similarity">
    <text evidence="1">Belongs to the MAP65/ASE1 family.</text>
</comment>
<dbReference type="STRING" id="218851.A0A2G5E3F5"/>
<dbReference type="OrthoDB" id="1720650at2759"/>
<accession>A0A2G5E3F5</accession>
<dbReference type="GO" id="GO:0005819">
    <property type="term" value="C:spindle"/>
    <property type="evidence" value="ECO:0007669"/>
    <property type="project" value="TreeGrafter"/>
</dbReference>
<dbReference type="GO" id="GO:0005737">
    <property type="term" value="C:cytoplasm"/>
    <property type="evidence" value="ECO:0007669"/>
    <property type="project" value="TreeGrafter"/>
</dbReference>
<dbReference type="Proteomes" id="UP000230069">
    <property type="component" value="Unassembled WGS sequence"/>
</dbReference>
<dbReference type="GO" id="GO:0000911">
    <property type="term" value="P:cytokinesis by cell plate formation"/>
    <property type="evidence" value="ECO:0007669"/>
    <property type="project" value="TreeGrafter"/>
</dbReference>
<protein>
    <submittedName>
        <fullName evidence="4">Uncharacterized protein</fullName>
    </submittedName>
</protein>
<feature type="region of interest" description="Disordered" evidence="3">
    <location>
        <begin position="56"/>
        <end position="143"/>
    </location>
</feature>
<dbReference type="GO" id="GO:0000226">
    <property type="term" value="P:microtubule cytoskeleton organization"/>
    <property type="evidence" value="ECO:0007669"/>
    <property type="project" value="InterPro"/>
</dbReference>
<evidence type="ECO:0000256" key="3">
    <source>
        <dbReference type="SAM" id="MobiDB-lite"/>
    </source>
</evidence>
<dbReference type="Gene3D" id="1.20.58.1520">
    <property type="match status" value="1"/>
</dbReference>
<name>A0A2G5E3F5_AQUCA</name>
<feature type="compositionally biased region" description="Polar residues" evidence="3">
    <location>
        <begin position="56"/>
        <end position="68"/>
    </location>
</feature>